<feature type="compositionally biased region" description="Polar residues" evidence="2">
    <location>
        <begin position="272"/>
        <end position="286"/>
    </location>
</feature>
<name>A0AAV7VWU4_PLEWA</name>
<dbReference type="EMBL" id="JANPWB010000003">
    <property type="protein sequence ID" value="KAJ1204540.1"/>
    <property type="molecule type" value="Genomic_DNA"/>
</dbReference>
<keyword evidence="4" id="KW-1185">Reference proteome</keyword>
<sequence>MAPKPTRNPGDKTEGIKATRVGRGKGELPGVNTRPTVTAVKPAGENMLSLWKSAKISDSITTPPLEIKVKGKSQSTITTFLAGGTQDSRSAHITPTPEINVPGKEPLLSTSIMKGCTISNDSLTKLSQGIECMSEMEDNYRETREKELGPPAGNKQFQVQQFDQFERLEHQGGEGGVCISRPATEGENPHKSSASPKKWGKITGKDPQFVEWGKDNSDKFYSLTEESDLSIGDHSFGGSDDSETSEAENKSSSNEHTVQQSRRHQKSVKTRPCSQGSPENLTSTGGRTLKWDYSGIGLVDSSSITNQGSDNGNKEPDTGLPPYNSSTMGAEAGMLQSIYSSIKELQTETRIESRRARIATKRLQGTVLKVTKSCTEIETKVSSMEERIVAVEEDVVNLKEQSTMKDEQLTDVMWKLEDFENSQRRNNLRFLGIPEGLEGSNIRMYKVNLLRGAFPELGN</sequence>
<organism evidence="3 4">
    <name type="scientific">Pleurodeles waltl</name>
    <name type="common">Iberian ribbed newt</name>
    <dbReference type="NCBI Taxonomy" id="8319"/>
    <lineage>
        <taxon>Eukaryota</taxon>
        <taxon>Metazoa</taxon>
        <taxon>Chordata</taxon>
        <taxon>Craniata</taxon>
        <taxon>Vertebrata</taxon>
        <taxon>Euteleostomi</taxon>
        <taxon>Amphibia</taxon>
        <taxon>Batrachia</taxon>
        <taxon>Caudata</taxon>
        <taxon>Salamandroidea</taxon>
        <taxon>Salamandridae</taxon>
        <taxon>Pleurodelinae</taxon>
        <taxon>Pleurodeles</taxon>
    </lineage>
</organism>
<feature type="compositionally biased region" description="Polar residues" evidence="2">
    <location>
        <begin position="302"/>
        <end position="311"/>
    </location>
</feature>
<keyword evidence="1" id="KW-0175">Coiled coil</keyword>
<feature type="region of interest" description="Disordered" evidence="2">
    <location>
        <begin position="302"/>
        <end position="326"/>
    </location>
</feature>
<reference evidence="3" key="1">
    <citation type="journal article" date="2022" name="bioRxiv">
        <title>Sequencing and chromosome-scale assembly of the giantPleurodeles waltlgenome.</title>
        <authorList>
            <person name="Brown T."/>
            <person name="Elewa A."/>
            <person name="Iarovenko S."/>
            <person name="Subramanian E."/>
            <person name="Araus A.J."/>
            <person name="Petzold A."/>
            <person name="Susuki M."/>
            <person name="Suzuki K.-i.T."/>
            <person name="Hayashi T."/>
            <person name="Toyoda A."/>
            <person name="Oliveira C."/>
            <person name="Osipova E."/>
            <person name="Leigh N.D."/>
            <person name="Simon A."/>
            <person name="Yun M.H."/>
        </authorList>
    </citation>
    <scope>NUCLEOTIDE SEQUENCE</scope>
    <source>
        <strain evidence="3">20211129_DDA</strain>
        <tissue evidence="3">Liver</tissue>
    </source>
</reference>
<feature type="coiled-coil region" evidence="1">
    <location>
        <begin position="374"/>
        <end position="401"/>
    </location>
</feature>
<gene>
    <name evidence="3" type="ORF">NDU88_008317</name>
</gene>
<evidence type="ECO:0000256" key="2">
    <source>
        <dbReference type="SAM" id="MobiDB-lite"/>
    </source>
</evidence>
<feature type="region of interest" description="Disordered" evidence="2">
    <location>
        <begin position="1"/>
        <end position="37"/>
    </location>
</feature>
<dbReference type="Proteomes" id="UP001066276">
    <property type="component" value="Chromosome 2_1"/>
</dbReference>
<feature type="region of interest" description="Disordered" evidence="2">
    <location>
        <begin position="229"/>
        <end position="288"/>
    </location>
</feature>
<feature type="region of interest" description="Disordered" evidence="2">
    <location>
        <begin position="170"/>
        <end position="216"/>
    </location>
</feature>
<proteinExistence type="predicted"/>
<accession>A0AAV7VWU4</accession>
<protein>
    <submittedName>
        <fullName evidence="3">Uncharacterized protein</fullName>
    </submittedName>
</protein>
<dbReference type="PANTHER" id="PTHR11505">
    <property type="entry name" value="L1 TRANSPOSABLE ELEMENT-RELATED"/>
    <property type="match status" value="1"/>
</dbReference>
<dbReference type="AlphaFoldDB" id="A0AAV7VWU4"/>
<feature type="compositionally biased region" description="Polar residues" evidence="2">
    <location>
        <begin position="250"/>
        <end position="260"/>
    </location>
</feature>
<comment type="caution">
    <text evidence="3">The sequence shown here is derived from an EMBL/GenBank/DDBJ whole genome shotgun (WGS) entry which is preliminary data.</text>
</comment>
<evidence type="ECO:0000256" key="1">
    <source>
        <dbReference type="SAM" id="Coils"/>
    </source>
</evidence>
<evidence type="ECO:0000313" key="4">
    <source>
        <dbReference type="Proteomes" id="UP001066276"/>
    </source>
</evidence>
<dbReference type="InterPro" id="IPR004244">
    <property type="entry name" value="Transposase_22"/>
</dbReference>
<evidence type="ECO:0000313" key="3">
    <source>
        <dbReference type="EMBL" id="KAJ1204540.1"/>
    </source>
</evidence>